<evidence type="ECO:0000313" key="10">
    <source>
        <dbReference type="Proteomes" id="UP000274920"/>
    </source>
</evidence>
<dbReference type="InterPro" id="IPR050448">
    <property type="entry name" value="OpgB/LTA_synthase_biosynth"/>
</dbReference>
<dbReference type="AlphaFoldDB" id="A0A3R8R510"/>
<dbReference type="Pfam" id="PF08481">
    <property type="entry name" value="GBS_Bsp-like"/>
    <property type="match status" value="1"/>
</dbReference>
<evidence type="ECO:0000256" key="4">
    <source>
        <dbReference type="ARBA" id="ARBA00022692"/>
    </source>
</evidence>
<dbReference type="EMBL" id="RHJS01000002">
    <property type="protein sequence ID" value="RRK32204.1"/>
    <property type="molecule type" value="Genomic_DNA"/>
</dbReference>
<dbReference type="Gene3D" id="2.60.40.3760">
    <property type="match status" value="1"/>
</dbReference>
<comment type="caution">
    <text evidence="9">The sequence shown here is derived from an EMBL/GenBank/DDBJ whole genome shotgun (WGS) entry which is preliminary data.</text>
</comment>
<dbReference type="Proteomes" id="UP000274920">
    <property type="component" value="Unassembled WGS sequence"/>
</dbReference>
<name>A0A3R8R510_9FIRM</name>
<dbReference type="InterPro" id="IPR017850">
    <property type="entry name" value="Alkaline_phosphatase_core_sf"/>
</dbReference>
<protein>
    <submittedName>
        <fullName evidence="9">Phosphoglycerol transferase</fullName>
    </submittedName>
</protein>
<keyword evidence="6 7" id="KW-0472">Membrane</keyword>
<feature type="transmembrane region" description="Helical" evidence="7">
    <location>
        <begin position="102"/>
        <end position="123"/>
    </location>
</feature>
<dbReference type="Pfam" id="PF00884">
    <property type="entry name" value="Sulfatase"/>
    <property type="match status" value="1"/>
</dbReference>
<evidence type="ECO:0000256" key="7">
    <source>
        <dbReference type="SAM" id="Phobius"/>
    </source>
</evidence>
<dbReference type="CDD" id="cd16015">
    <property type="entry name" value="LTA_synthase"/>
    <property type="match status" value="1"/>
</dbReference>
<comment type="pathway">
    <text evidence="2">Cell wall biogenesis; lipoteichoic acid biosynthesis.</text>
</comment>
<evidence type="ECO:0000256" key="3">
    <source>
        <dbReference type="ARBA" id="ARBA00022475"/>
    </source>
</evidence>
<evidence type="ECO:0000256" key="5">
    <source>
        <dbReference type="ARBA" id="ARBA00022989"/>
    </source>
</evidence>
<comment type="subcellular location">
    <subcellularLocation>
        <location evidence="1">Cell membrane</location>
        <topology evidence="1">Multi-pass membrane protein</topology>
    </subcellularLocation>
</comment>
<keyword evidence="3" id="KW-1003">Cell membrane</keyword>
<organism evidence="9 10">
    <name type="scientific">Schaedlerella arabinosiphila</name>
    <dbReference type="NCBI Taxonomy" id="2044587"/>
    <lineage>
        <taxon>Bacteria</taxon>
        <taxon>Bacillati</taxon>
        <taxon>Bacillota</taxon>
        <taxon>Clostridia</taxon>
        <taxon>Lachnospirales</taxon>
        <taxon>Lachnospiraceae</taxon>
        <taxon>Schaedlerella</taxon>
    </lineage>
</organism>
<feature type="domain" description="Sulfatase N-terminal" evidence="8">
    <location>
        <begin position="165"/>
        <end position="405"/>
    </location>
</feature>
<dbReference type="Gene3D" id="3.40.720.10">
    <property type="entry name" value="Alkaline Phosphatase, subunit A"/>
    <property type="match status" value="1"/>
</dbReference>
<accession>A0A3R8R510</accession>
<dbReference type="PANTHER" id="PTHR47371">
    <property type="entry name" value="LIPOTEICHOIC ACID SYNTHASE"/>
    <property type="match status" value="1"/>
</dbReference>
<evidence type="ECO:0000256" key="6">
    <source>
        <dbReference type="ARBA" id="ARBA00023136"/>
    </source>
</evidence>
<keyword evidence="4 7" id="KW-0812">Transmembrane</keyword>
<proteinExistence type="predicted"/>
<gene>
    <name evidence="9" type="ORF">EBB54_13170</name>
</gene>
<sequence>MREKMNTKSVFVKTIKGILYFLEALIVIVLGVASVLLSNSVRWMFETWSYLTMDEVVYLLNSPMEGTSKEIILEYVEYCVPAAVLTLLLIFILIIVLRKRKWIYHTVMAGILVCSIALAGYYVNMTWVRLDIANYSENKSTYSTFIDDNYVNADDVMIRFPGKKRNLIYIFLESMEITYADVENGGAFEISYIPELTKIAQENEDFSGSETVLNGGYSMPQTTWTVAAMFAQSAGLPLSIPLENNEMNTQDSFFYGTNALGDILQREGYSQTLLIGSDATFGGRRLLFSGHGDFTIHDYNYAAEEGLIPEGYRVWWGYEDKRLFEFAKRELRTLSRQEEPFNLTILTVDTHKEDGYVCVDCENQYGDDQYANVVACSSRKVSEFIEWVQRQDFYENTTIVIAGDHPTMDSDFCNEVPLDYTRKVYTAFINSAVQPEKPELYRDYTTFDHFPTTLASLGAQIEGNRLGLGTNLFSGELTLSERYQRERMAAELNRKSKFMEDLTSYINTELPEARLLLREFDAAAGILPLVITDIKNVDQKIMGMNVAVWTLPGQEDLQWMQAAQNPEGDYTMDINIASFGYRKENYRIDVYAILEDGSSQFLTGISMEIE</sequence>
<dbReference type="PANTHER" id="PTHR47371:SF3">
    <property type="entry name" value="PHOSPHOGLYCEROL TRANSFERASE I"/>
    <property type="match status" value="1"/>
</dbReference>
<keyword evidence="9" id="KW-0808">Transferase</keyword>
<feature type="transmembrane region" description="Helical" evidence="7">
    <location>
        <begin position="20"/>
        <end position="45"/>
    </location>
</feature>
<dbReference type="GO" id="GO:0016740">
    <property type="term" value="F:transferase activity"/>
    <property type="evidence" value="ECO:0007669"/>
    <property type="project" value="UniProtKB-KW"/>
</dbReference>
<keyword evidence="10" id="KW-1185">Reference proteome</keyword>
<evidence type="ECO:0000313" key="9">
    <source>
        <dbReference type="EMBL" id="RRK32204.1"/>
    </source>
</evidence>
<feature type="transmembrane region" description="Helical" evidence="7">
    <location>
        <begin position="75"/>
        <end position="95"/>
    </location>
</feature>
<evidence type="ECO:0000256" key="2">
    <source>
        <dbReference type="ARBA" id="ARBA00004936"/>
    </source>
</evidence>
<evidence type="ECO:0000259" key="8">
    <source>
        <dbReference type="Pfam" id="PF00884"/>
    </source>
</evidence>
<dbReference type="SUPFAM" id="SSF53649">
    <property type="entry name" value="Alkaline phosphatase-like"/>
    <property type="match status" value="1"/>
</dbReference>
<dbReference type="InterPro" id="IPR013688">
    <property type="entry name" value="GBS_Bsp-like"/>
</dbReference>
<dbReference type="GO" id="GO:0005886">
    <property type="term" value="C:plasma membrane"/>
    <property type="evidence" value="ECO:0007669"/>
    <property type="project" value="UniProtKB-SubCell"/>
</dbReference>
<reference evidence="9" key="1">
    <citation type="submission" date="2018-10" db="EMBL/GenBank/DDBJ databases">
        <title>Schaedlerella arabinophila gen. nov. sp. nov., isolated from the mouse intestinal tract and comparative analysis with the genome of the closely related altered Schaedler flora strain ASF502.</title>
        <authorList>
            <person name="Miyake S."/>
            <person name="Soh M."/>
            <person name="Seedorf H."/>
        </authorList>
    </citation>
    <scope>NUCLEOTIDE SEQUENCE [LARGE SCALE GENOMIC DNA]</scope>
    <source>
        <strain evidence="9">DSM 106076</strain>
    </source>
</reference>
<dbReference type="InterPro" id="IPR000917">
    <property type="entry name" value="Sulfatase_N"/>
</dbReference>
<evidence type="ECO:0000256" key="1">
    <source>
        <dbReference type="ARBA" id="ARBA00004651"/>
    </source>
</evidence>
<keyword evidence="5 7" id="KW-1133">Transmembrane helix</keyword>